<proteinExistence type="predicted"/>
<accession>A0A645B4F6</accession>
<sequence length="64" mass="6729">MSWVKPEPASGRTNWGRKAKKKSAVLGFNTSAGIASKKARHAPIGATLGSVGSWGFAMMARTPK</sequence>
<reference evidence="1" key="1">
    <citation type="submission" date="2019-08" db="EMBL/GenBank/DDBJ databases">
        <authorList>
            <person name="Kucharzyk K."/>
            <person name="Murdoch R.W."/>
            <person name="Higgins S."/>
            <person name="Loffler F."/>
        </authorList>
    </citation>
    <scope>NUCLEOTIDE SEQUENCE</scope>
</reference>
<evidence type="ECO:0000313" key="1">
    <source>
        <dbReference type="EMBL" id="MPM59928.1"/>
    </source>
</evidence>
<protein>
    <submittedName>
        <fullName evidence="1">Uncharacterized protein</fullName>
    </submittedName>
</protein>
<organism evidence="1">
    <name type="scientific">bioreactor metagenome</name>
    <dbReference type="NCBI Taxonomy" id="1076179"/>
    <lineage>
        <taxon>unclassified sequences</taxon>
        <taxon>metagenomes</taxon>
        <taxon>ecological metagenomes</taxon>
    </lineage>
</organism>
<dbReference type="EMBL" id="VSSQ01017528">
    <property type="protein sequence ID" value="MPM59928.1"/>
    <property type="molecule type" value="Genomic_DNA"/>
</dbReference>
<dbReference type="AlphaFoldDB" id="A0A645B4F6"/>
<gene>
    <name evidence="1" type="ORF">SDC9_106774</name>
</gene>
<name>A0A645B4F6_9ZZZZ</name>
<comment type="caution">
    <text evidence="1">The sequence shown here is derived from an EMBL/GenBank/DDBJ whole genome shotgun (WGS) entry which is preliminary data.</text>
</comment>